<dbReference type="EMBL" id="JBDLBR010000004">
    <property type="protein sequence ID" value="MEN7538181.1"/>
    <property type="molecule type" value="Genomic_DNA"/>
</dbReference>
<evidence type="ECO:0000313" key="1">
    <source>
        <dbReference type="EMBL" id="MEN7538181.1"/>
    </source>
</evidence>
<name>A0ABV0D003_9SPHN</name>
<comment type="caution">
    <text evidence="1">The sequence shown here is derived from an EMBL/GenBank/DDBJ whole genome shotgun (WGS) entry which is preliminary data.</text>
</comment>
<protein>
    <submittedName>
        <fullName evidence="1">Uncharacterized protein</fullName>
    </submittedName>
</protein>
<sequence>MLGKSPTFTNRGELTLTFAGELPHMGRHSLLYLAGGSALDEGQGRLWFDAADGRLLEARLPVPNHAEYDDFVFTLVREEHGEAAWLSFLADHWSGCPMTSSAMPHLKSSKTRQG</sequence>
<reference evidence="1 2" key="1">
    <citation type="submission" date="2024-05" db="EMBL/GenBank/DDBJ databases">
        <authorList>
            <person name="Park S."/>
        </authorList>
    </citation>
    <scope>NUCLEOTIDE SEQUENCE [LARGE SCALE GENOMIC DNA]</scope>
    <source>
        <strain evidence="1 2">DGU5</strain>
    </source>
</reference>
<keyword evidence="2" id="KW-1185">Reference proteome</keyword>
<accession>A0ABV0D003</accession>
<evidence type="ECO:0000313" key="2">
    <source>
        <dbReference type="Proteomes" id="UP001484535"/>
    </source>
</evidence>
<organism evidence="1 2">
    <name type="scientific">Aurantiacibacter flavus</name>
    <dbReference type="NCBI Taxonomy" id="3145232"/>
    <lineage>
        <taxon>Bacteria</taxon>
        <taxon>Pseudomonadati</taxon>
        <taxon>Pseudomonadota</taxon>
        <taxon>Alphaproteobacteria</taxon>
        <taxon>Sphingomonadales</taxon>
        <taxon>Erythrobacteraceae</taxon>
        <taxon>Aurantiacibacter</taxon>
    </lineage>
</organism>
<dbReference type="RefSeq" id="WP_346785632.1">
    <property type="nucleotide sequence ID" value="NZ_JBDLBR010000004.1"/>
</dbReference>
<dbReference type="Proteomes" id="UP001484535">
    <property type="component" value="Unassembled WGS sequence"/>
</dbReference>
<proteinExistence type="predicted"/>
<gene>
    <name evidence="1" type="ORF">ABDJ38_13445</name>
</gene>